<sequence length="77" mass="7991">MRAVDDGACGDWAEGIEHEELAGEKAFRSDLRELVDAETVGRGDEAAKDFPVRVEACCPKASQAKGAIVLGGPSGSS</sequence>
<keyword evidence="3" id="KW-1185">Reference proteome</keyword>
<evidence type="ECO:0000313" key="2">
    <source>
        <dbReference type="EMBL" id="KAL1521185.1"/>
    </source>
</evidence>
<organism evidence="1 3">
    <name type="scientific">Prymnesium parvum</name>
    <name type="common">Toxic golden alga</name>
    <dbReference type="NCBI Taxonomy" id="97485"/>
    <lineage>
        <taxon>Eukaryota</taxon>
        <taxon>Haptista</taxon>
        <taxon>Haptophyta</taxon>
        <taxon>Prymnesiophyceae</taxon>
        <taxon>Prymnesiales</taxon>
        <taxon>Prymnesiaceae</taxon>
        <taxon>Prymnesium</taxon>
    </lineage>
</organism>
<accession>A0AB34JIQ8</accession>
<gene>
    <name evidence="1" type="ORF">AB1Y20_022724</name>
    <name evidence="2" type="ORF">AB1Y20_022737</name>
</gene>
<dbReference type="EMBL" id="JBGBPQ010000008">
    <property type="protein sequence ID" value="KAL1521185.1"/>
    <property type="molecule type" value="Genomic_DNA"/>
</dbReference>
<protein>
    <submittedName>
        <fullName evidence="1">Uncharacterized protein</fullName>
    </submittedName>
</protein>
<comment type="caution">
    <text evidence="1">The sequence shown here is derived from an EMBL/GenBank/DDBJ whole genome shotgun (WGS) entry which is preliminary data.</text>
</comment>
<evidence type="ECO:0000313" key="1">
    <source>
        <dbReference type="EMBL" id="KAL1521172.1"/>
    </source>
</evidence>
<evidence type="ECO:0000313" key="3">
    <source>
        <dbReference type="Proteomes" id="UP001515480"/>
    </source>
</evidence>
<proteinExistence type="predicted"/>
<name>A0AB34JIQ8_PRYPA</name>
<dbReference type="Proteomes" id="UP001515480">
    <property type="component" value="Unassembled WGS sequence"/>
</dbReference>
<dbReference type="EMBL" id="JBGBPQ010000008">
    <property type="protein sequence ID" value="KAL1521172.1"/>
    <property type="molecule type" value="Genomic_DNA"/>
</dbReference>
<reference evidence="1 3" key="1">
    <citation type="journal article" date="2024" name="Science">
        <title>Giant polyketide synthase enzymes in the biosynthesis of giant marine polyether toxins.</title>
        <authorList>
            <person name="Fallon T.R."/>
            <person name="Shende V.V."/>
            <person name="Wierzbicki I.H."/>
            <person name="Pendleton A.L."/>
            <person name="Watervoot N.F."/>
            <person name="Auber R.P."/>
            <person name="Gonzalez D.J."/>
            <person name="Wisecaver J.H."/>
            <person name="Moore B.S."/>
        </authorList>
    </citation>
    <scope>NUCLEOTIDE SEQUENCE [LARGE SCALE GENOMIC DNA]</scope>
    <source>
        <strain evidence="1 3">12B1</strain>
    </source>
</reference>
<dbReference type="AlphaFoldDB" id="A0AB34JIQ8"/>